<keyword evidence="3" id="KW-1185">Reference proteome</keyword>
<dbReference type="InterPro" id="IPR013783">
    <property type="entry name" value="Ig-like_fold"/>
</dbReference>
<evidence type="ECO:0000313" key="2">
    <source>
        <dbReference type="EMBL" id="KAK9675111.1"/>
    </source>
</evidence>
<dbReference type="InterPro" id="IPR014756">
    <property type="entry name" value="Ig_E-set"/>
</dbReference>
<evidence type="ECO:0000256" key="1">
    <source>
        <dbReference type="PROSITE-ProRule" id="PRU00087"/>
    </source>
</evidence>
<protein>
    <submittedName>
        <fullName evidence="2">Uncharacterized protein</fullName>
    </submittedName>
</protein>
<dbReference type="InterPro" id="IPR017868">
    <property type="entry name" value="Filamin/ABP280_repeat-like"/>
</dbReference>
<dbReference type="Gene3D" id="2.60.40.10">
    <property type="entry name" value="Immunoglobulins"/>
    <property type="match status" value="1"/>
</dbReference>
<dbReference type="Proteomes" id="UP001458880">
    <property type="component" value="Unassembled WGS sequence"/>
</dbReference>
<dbReference type="AlphaFoldDB" id="A0AAW1HFJ4"/>
<gene>
    <name evidence="2" type="ORF">QE152_g40630</name>
</gene>
<sequence length="110" mass="11966">MFTKQEKLMAIITELGSPTDPNSANQARVKFTVRQAGQYCITVMVGNQHVAGSPFTRGFTAGPADAQRTVVLRHCSTVVCTASVGHLLYVEPRDEYSNLCTYGPSDEPTQ</sequence>
<accession>A0AAW1HFJ4</accession>
<dbReference type="EMBL" id="JASPKY010001268">
    <property type="protein sequence ID" value="KAK9675111.1"/>
    <property type="molecule type" value="Genomic_DNA"/>
</dbReference>
<feature type="non-terminal residue" evidence="2">
    <location>
        <position position="110"/>
    </location>
</feature>
<dbReference type="SUPFAM" id="SSF81296">
    <property type="entry name" value="E set domains"/>
    <property type="match status" value="1"/>
</dbReference>
<reference evidence="2 3" key="1">
    <citation type="journal article" date="2024" name="BMC Genomics">
        <title>De novo assembly and annotation of Popillia japonica's genome with initial clues to its potential as an invasive pest.</title>
        <authorList>
            <person name="Cucini C."/>
            <person name="Boschi S."/>
            <person name="Funari R."/>
            <person name="Cardaioli E."/>
            <person name="Iannotti N."/>
            <person name="Marturano G."/>
            <person name="Paoli F."/>
            <person name="Bruttini M."/>
            <person name="Carapelli A."/>
            <person name="Frati F."/>
            <person name="Nardi F."/>
        </authorList>
    </citation>
    <scope>NUCLEOTIDE SEQUENCE [LARGE SCALE GENOMIC DNA]</scope>
    <source>
        <strain evidence="2">DMR45628</strain>
    </source>
</reference>
<feature type="repeat" description="Filamin" evidence="1">
    <location>
        <begin position="29"/>
        <end position="59"/>
    </location>
</feature>
<evidence type="ECO:0000313" key="3">
    <source>
        <dbReference type="Proteomes" id="UP001458880"/>
    </source>
</evidence>
<organism evidence="2 3">
    <name type="scientific">Popillia japonica</name>
    <name type="common">Japanese beetle</name>
    <dbReference type="NCBI Taxonomy" id="7064"/>
    <lineage>
        <taxon>Eukaryota</taxon>
        <taxon>Metazoa</taxon>
        <taxon>Ecdysozoa</taxon>
        <taxon>Arthropoda</taxon>
        <taxon>Hexapoda</taxon>
        <taxon>Insecta</taxon>
        <taxon>Pterygota</taxon>
        <taxon>Neoptera</taxon>
        <taxon>Endopterygota</taxon>
        <taxon>Coleoptera</taxon>
        <taxon>Polyphaga</taxon>
        <taxon>Scarabaeiformia</taxon>
        <taxon>Scarabaeidae</taxon>
        <taxon>Rutelinae</taxon>
        <taxon>Popillia</taxon>
    </lineage>
</organism>
<dbReference type="PROSITE" id="PS50194">
    <property type="entry name" value="FILAMIN_REPEAT"/>
    <property type="match status" value="1"/>
</dbReference>
<comment type="caution">
    <text evidence="2">The sequence shown here is derived from an EMBL/GenBank/DDBJ whole genome shotgun (WGS) entry which is preliminary data.</text>
</comment>
<name>A0AAW1HFJ4_POPJA</name>
<proteinExistence type="predicted"/>
<dbReference type="Pfam" id="PF00630">
    <property type="entry name" value="Filamin"/>
    <property type="match status" value="1"/>
</dbReference>